<dbReference type="Proteomes" id="UP000229916">
    <property type="component" value="Unassembled WGS sequence"/>
</dbReference>
<reference evidence="2" key="1">
    <citation type="submission" date="2017-09" db="EMBL/GenBank/DDBJ databases">
        <title>Depth-based differentiation of microbial function through sediment-hosted aquifers and enrichment of novel symbionts in the deep terrestrial subsurface.</title>
        <authorList>
            <person name="Probst A.J."/>
            <person name="Ladd B."/>
            <person name="Jarett J.K."/>
            <person name="Geller-Mcgrath D.E."/>
            <person name="Sieber C.M.K."/>
            <person name="Emerson J.B."/>
            <person name="Anantharaman K."/>
            <person name="Thomas B.C."/>
            <person name="Malmstrom R."/>
            <person name="Stieglmeier M."/>
            <person name="Klingl A."/>
            <person name="Woyke T."/>
            <person name="Ryan C.M."/>
            <person name="Banfield J.F."/>
        </authorList>
    </citation>
    <scope>NUCLEOTIDE SEQUENCE [LARGE SCALE GENOMIC DNA]</scope>
</reference>
<proteinExistence type="predicted"/>
<protein>
    <submittedName>
        <fullName evidence="1">Uncharacterized protein</fullName>
    </submittedName>
</protein>
<dbReference type="AlphaFoldDB" id="A0A2M7ALW4"/>
<name>A0A2M7ALW4_UNCKA</name>
<organism evidence="1 2">
    <name type="scientific">candidate division WWE3 bacterium CG06_land_8_20_14_3_00_42_16</name>
    <dbReference type="NCBI Taxonomy" id="1975083"/>
    <lineage>
        <taxon>Bacteria</taxon>
        <taxon>Katanobacteria</taxon>
    </lineage>
</organism>
<gene>
    <name evidence="1" type="ORF">COS81_04390</name>
</gene>
<comment type="caution">
    <text evidence="1">The sequence shown here is derived from an EMBL/GenBank/DDBJ whole genome shotgun (WGS) entry which is preliminary data.</text>
</comment>
<evidence type="ECO:0000313" key="1">
    <source>
        <dbReference type="EMBL" id="PIU68327.1"/>
    </source>
</evidence>
<evidence type="ECO:0000313" key="2">
    <source>
        <dbReference type="Proteomes" id="UP000229916"/>
    </source>
</evidence>
<accession>A0A2M7ALW4</accession>
<sequence>MGLIIIDKLMPELLHFETFFKRMLVIRGILNYNFCIFKEVEYIRKHTYGMSVRQLAEADLYAKPIKVF</sequence>
<dbReference type="EMBL" id="PEWD01000082">
    <property type="protein sequence ID" value="PIU68327.1"/>
    <property type="molecule type" value="Genomic_DNA"/>
</dbReference>